<reference evidence="2" key="2">
    <citation type="submission" date="2020-10" db="EMBL/GenBank/DDBJ databases">
        <authorList>
            <person name="Cooper E.A."/>
            <person name="Brenton Z.W."/>
            <person name="Flinn B.S."/>
            <person name="Jenkins J."/>
            <person name="Shu S."/>
            <person name="Flowers D."/>
            <person name="Luo F."/>
            <person name="Wang Y."/>
            <person name="Xia P."/>
            <person name="Barry K."/>
            <person name="Daum C."/>
            <person name="Lipzen A."/>
            <person name="Yoshinaga Y."/>
            <person name="Schmutz J."/>
            <person name="Saski C."/>
            <person name="Vermerris W."/>
            <person name="Kresovich S."/>
        </authorList>
    </citation>
    <scope>NUCLEOTIDE SEQUENCE</scope>
</reference>
<dbReference type="EMBL" id="CM027689">
    <property type="protein sequence ID" value="KAG0514639.1"/>
    <property type="molecule type" value="Genomic_DNA"/>
</dbReference>
<protein>
    <recommendedName>
        <fullName evidence="4">Secreted protein</fullName>
    </recommendedName>
</protein>
<keyword evidence="1" id="KW-0732">Signal</keyword>
<feature type="chain" id="PRO_5037687033" description="Secreted protein" evidence="1">
    <location>
        <begin position="20"/>
        <end position="74"/>
    </location>
</feature>
<feature type="signal peptide" evidence="1">
    <location>
        <begin position="1"/>
        <end position="19"/>
    </location>
</feature>
<accession>A0A921Q2Z6</accession>
<evidence type="ECO:0000313" key="3">
    <source>
        <dbReference type="Proteomes" id="UP000807115"/>
    </source>
</evidence>
<reference evidence="2" key="1">
    <citation type="journal article" date="2019" name="BMC Genomics">
        <title>A new reference genome for Sorghum bicolor reveals high levels of sequence similarity between sweet and grain genotypes: implications for the genetics of sugar metabolism.</title>
        <authorList>
            <person name="Cooper E.A."/>
            <person name="Brenton Z.W."/>
            <person name="Flinn B.S."/>
            <person name="Jenkins J."/>
            <person name="Shu S."/>
            <person name="Flowers D."/>
            <person name="Luo F."/>
            <person name="Wang Y."/>
            <person name="Xia P."/>
            <person name="Barry K."/>
            <person name="Daum C."/>
            <person name="Lipzen A."/>
            <person name="Yoshinaga Y."/>
            <person name="Schmutz J."/>
            <person name="Saski C."/>
            <person name="Vermerris W."/>
            <person name="Kresovich S."/>
        </authorList>
    </citation>
    <scope>NUCLEOTIDE SEQUENCE</scope>
</reference>
<dbReference type="AlphaFoldDB" id="A0A921Q2Z6"/>
<comment type="caution">
    <text evidence="2">The sequence shown here is derived from an EMBL/GenBank/DDBJ whole genome shotgun (WGS) entry which is preliminary data.</text>
</comment>
<evidence type="ECO:0000256" key="1">
    <source>
        <dbReference type="SAM" id="SignalP"/>
    </source>
</evidence>
<gene>
    <name evidence="2" type="ORF">BDA96_10G210400</name>
</gene>
<proteinExistence type="predicted"/>
<sequence length="74" mass="8603">MRTSLHWTRLHHCLLQVTTHLQLSCHVTLEFSTHVDIVLDLVLAPDGLWINLCDHGKVLHHLFWVNLAMYRVGP</sequence>
<evidence type="ECO:0008006" key="4">
    <source>
        <dbReference type="Google" id="ProtNLM"/>
    </source>
</evidence>
<organism evidence="2 3">
    <name type="scientific">Sorghum bicolor</name>
    <name type="common">Sorghum</name>
    <name type="synonym">Sorghum vulgare</name>
    <dbReference type="NCBI Taxonomy" id="4558"/>
    <lineage>
        <taxon>Eukaryota</taxon>
        <taxon>Viridiplantae</taxon>
        <taxon>Streptophyta</taxon>
        <taxon>Embryophyta</taxon>
        <taxon>Tracheophyta</taxon>
        <taxon>Spermatophyta</taxon>
        <taxon>Magnoliopsida</taxon>
        <taxon>Liliopsida</taxon>
        <taxon>Poales</taxon>
        <taxon>Poaceae</taxon>
        <taxon>PACMAD clade</taxon>
        <taxon>Panicoideae</taxon>
        <taxon>Andropogonodae</taxon>
        <taxon>Andropogoneae</taxon>
        <taxon>Sorghinae</taxon>
        <taxon>Sorghum</taxon>
    </lineage>
</organism>
<evidence type="ECO:0000313" key="2">
    <source>
        <dbReference type="EMBL" id="KAG0514639.1"/>
    </source>
</evidence>
<dbReference type="Proteomes" id="UP000807115">
    <property type="component" value="Chromosome 10"/>
</dbReference>
<name>A0A921Q2Z6_SORBI</name>